<name>X1DU96_9ZZZZ</name>
<comment type="caution">
    <text evidence="2">The sequence shown here is derived from an EMBL/GenBank/DDBJ whole genome shotgun (WGS) entry which is preliminary data.</text>
</comment>
<organism evidence="2">
    <name type="scientific">marine sediment metagenome</name>
    <dbReference type="NCBI Taxonomy" id="412755"/>
    <lineage>
        <taxon>unclassified sequences</taxon>
        <taxon>metagenomes</taxon>
        <taxon>ecological metagenomes</taxon>
    </lineage>
</organism>
<proteinExistence type="predicted"/>
<dbReference type="AlphaFoldDB" id="X1DU96"/>
<sequence length="36" mass="3666">QPDTYCPDGDFTANVGSGPNWTEIGTVPAAPSSPTD</sequence>
<feature type="region of interest" description="Disordered" evidence="1">
    <location>
        <begin position="1"/>
        <end position="36"/>
    </location>
</feature>
<evidence type="ECO:0000313" key="2">
    <source>
        <dbReference type="EMBL" id="GAG99956.1"/>
    </source>
</evidence>
<protein>
    <submittedName>
        <fullName evidence="2">Uncharacterized protein</fullName>
    </submittedName>
</protein>
<feature type="non-terminal residue" evidence="2">
    <location>
        <position position="1"/>
    </location>
</feature>
<gene>
    <name evidence="2" type="ORF">S01H4_51498</name>
</gene>
<accession>X1DU96</accession>
<dbReference type="EMBL" id="BART01029331">
    <property type="protein sequence ID" value="GAG99956.1"/>
    <property type="molecule type" value="Genomic_DNA"/>
</dbReference>
<reference evidence="2" key="1">
    <citation type="journal article" date="2014" name="Front. Microbiol.">
        <title>High frequency of phylogenetically diverse reductive dehalogenase-homologous genes in deep subseafloor sedimentary metagenomes.</title>
        <authorList>
            <person name="Kawai M."/>
            <person name="Futagami T."/>
            <person name="Toyoda A."/>
            <person name="Takaki Y."/>
            <person name="Nishi S."/>
            <person name="Hori S."/>
            <person name="Arai W."/>
            <person name="Tsubouchi T."/>
            <person name="Morono Y."/>
            <person name="Uchiyama I."/>
            <person name="Ito T."/>
            <person name="Fujiyama A."/>
            <person name="Inagaki F."/>
            <person name="Takami H."/>
        </authorList>
    </citation>
    <scope>NUCLEOTIDE SEQUENCE</scope>
    <source>
        <strain evidence="2">Expedition CK06-06</strain>
    </source>
</reference>
<evidence type="ECO:0000256" key="1">
    <source>
        <dbReference type="SAM" id="MobiDB-lite"/>
    </source>
</evidence>